<protein>
    <submittedName>
        <fullName evidence="4">Predicted ATP-dependent endonuclease of the OLD family, contains P-loop ATPase and TOPRIM domains</fullName>
    </submittedName>
</protein>
<keyword evidence="4" id="KW-0540">Nuclease</keyword>
<keyword evidence="4" id="KW-0255">Endonuclease</keyword>
<dbReference type="InterPro" id="IPR027417">
    <property type="entry name" value="P-loop_NTPase"/>
</dbReference>
<evidence type="ECO:0000259" key="3">
    <source>
        <dbReference type="Pfam" id="PF20469"/>
    </source>
</evidence>
<evidence type="ECO:0000313" key="4">
    <source>
        <dbReference type="EMBL" id="SHE45031.1"/>
    </source>
</evidence>
<dbReference type="RefSeq" id="WP_072954768.1">
    <property type="nucleotide sequence ID" value="NZ_FQUH01000001.1"/>
</dbReference>
<dbReference type="InterPro" id="IPR041685">
    <property type="entry name" value="AAA_GajA/Old/RecF-like"/>
</dbReference>
<dbReference type="PANTHER" id="PTHR43581">
    <property type="entry name" value="ATP/GTP PHOSPHATASE"/>
    <property type="match status" value="1"/>
</dbReference>
<keyword evidence="5" id="KW-1185">Reference proteome</keyword>
<dbReference type="SUPFAM" id="SSF52540">
    <property type="entry name" value="P-loop containing nucleoside triphosphate hydrolases"/>
    <property type="match status" value="1"/>
</dbReference>
<dbReference type="PANTHER" id="PTHR43581:SF4">
    <property type="entry name" value="ATP_GTP PHOSPHATASE"/>
    <property type="match status" value="1"/>
</dbReference>
<name>A0A1M4TKN8_VIBGA</name>
<dbReference type="Gene3D" id="3.40.50.300">
    <property type="entry name" value="P-loop containing nucleotide triphosphate hydrolases"/>
    <property type="match status" value="1"/>
</dbReference>
<accession>A0A1M4TKN8</accession>
<dbReference type="EMBL" id="FQUH01000001">
    <property type="protein sequence ID" value="SHE45031.1"/>
    <property type="molecule type" value="Genomic_DNA"/>
</dbReference>
<evidence type="ECO:0000313" key="5">
    <source>
        <dbReference type="Proteomes" id="UP000184159"/>
    </source>
</evidence>
<feature type="domain" description="OLD protein-like TOPRIM" evidence="3">
    <location>
        <begin position="422"/>
        <end position="493"/>
    </location>
</feature>
<gene>
    <name evidence="4" type="ORF">SAMN02745781_00343</name>
</gene>
<organism evidence="4 5">
    <name type="scientific">Vibrio gazogenes DSM 21264 = NBRC 103151</name>
    <dbReference type="NCBI Taxonomy" id="1123492"/>
    <lineage>
        <taxon>Bacteria</taxon>
        <taxon>Pseudomonadati</taxon>
        <taxon>Pseudomonadota</taxon>
        <taxon>Gammaproteobacteria</taxon>
        <taxon>Vibrionales</taxon>
        <taxon>Vibrionaceae</taxon>
        <taxon>Vibrio</taxon>
    </lineage>
</organism>
<evidence type="ECO:0000259" key="2">
    <source>
        <dbReference type="Pfam" id="PF13175"/>
    </source>
</evidence>
<dbReference type="AlphaFoldDB" id="A0A1M4TKN8"/>
<dbReference type="Pfam" id="PF20469">
    <property type="entry name" value="OLD-like_TOPRIM"/>
    <property type="match status" value="1"/>
</dbReference>
<dbReference type="InterPro" id="IPR051396">
    <property type="entry name" value="Bact_Antivir_Def_Nuclease"/>
</dbReference>
<dbReference type="Proteomes" id="UP000184159">
    <property type="component" value="Unassembled WGS sequence"/>
</dbReference>
<sequence>MQLKEIKIKNFRGYKEETSISFEDGLTGITGRNDAGKSTILEALEIFFNNKSVKIDSDDKNVESGESEIKISCVFDELSEEVVVDENYPTSFKNEYLLNSNGDIEISKVYKVQKTVSAPAILIRCMHPSLESTNDLHSLKLAELKARGKELGIDGEVQDKRVASLWRSAIWNKFDNLQLTDFDLDVSALEKESKNIYKKIEAEMPTFALFKADRESNDSDPEAKTPIQVAVDQAKKSLQQEIDELQEKIEQSVLEVAERTKEKLREMDPALASELHPRFKDKPKWTFNFTLDGEGGVPINKRGSGVRRLILLNFFRAEAEKVRVEKSSPKVIYAIEEPETSQHPSYQIMLIEALIALSCRPDCQILLTTHVPALAGLLPVESIRFIEKDENNTPKITSGSDEVLEKVAISLGVLPESEIASSRGVLLVEGHSDVTFVNHSAEQLKINGDIENTLSELGIACIPIGGCGNLKHWVSKKLIDQLGLEWGILMDSDLGDPIQNPRNVEKISELKKQGKIALLTKKREPENYLDPALFQASHGINIEYTDTCDAKKKIATALTVRKDDVLERFWPRMTAEQIKERSKYCGDDGVDRYEIEEIIQTVSQLANG</sequence>
<evidence type="ECO:0000256" key="1">
    <source>
        <dbReference type="SAM" id="Coils"/>
    </source>
</evidence>
<dbReference type="InterPro" id="IPR034139">
    <property type="entry name" value="TOPRIM_OLD"/>
</dbReference>
<keyword evidence="1" id="KW-0175">Coiled coil</keyword>
<dbReference type="Pfam" id="PF13175">
    <property type="entry name" value="AAA_15"/>
    <property type="match status" value="1"/>
</dbReference>
<feature type="domain" description="Endonuclease GajA/Old nuclease/RecF-like AAA" evidence="2">
    <location>
        <begin position="1"/>
        <end position="374"/>
    </location>
</feature>
<keyword evidence="4" id="KW-0378">Hydrolase</keyword>
<dbReference type="GO" id="GO:0004519">
    <property type="term" value="F:endonuclease activity"/>
    <property type="evidence" value="ECO:0007669"/>
    <property type="project" value="UniProtKB-KW"/>
</dbReference>
<feature type="coiled-coil region" evidence="1">
    <location>
        <begin position="228"/>
        <end position="262"/>
    </location>
</feature>
<proteinExistence type="predicted"/>
<reference evidence="5" key="1">
    <citation type="submission" date="2016-11" db="EMBL/GenBank/DDBJ databases">
        <authorList>
            <person name="Varghese N."/>
            <person name="Submissions S."/>
        </authorList>
    </citation>
    <scope>NUCLEOTIDE SEQUENCE [LARGE SCALE GENOMIC DNA]</scope>
    <source>
        <strain evidence="5">DSM 21264</strain>
    </source>
</reference>